<evidence type="ECO:0000313" key="2">
    <source>
        <dbReference type="Proteomes" id="UP000656881"/>
    </source>
</evidence>
<dbReference type="EMBL" id="BMNG01000040">
    <property type="protein sequence ID" value="GGO60284.1"/>
    <property type="molecule type" value="Genomic_DNA"/>
</dbReference>
<comment type="caution">
    <text evidence="1">The sequence shown here is derived from an EMBL/GenBank/DDBJ whole genome shotgun (WGS) entry which is preliminary data.</text>
</comment>
<protein>
    <submittedName>
        <fullName evidence="1">Uncharacterized protein</fullName>
    </submittedName>
</protein>
<gene>
    <name evidence="1" type="ORF">GCM10012286_83780</name>
</gene>
<organism evidence="1 2">
    <name type="scientific">Streptomyces lasiicapitis</name>
    <dbReference type="NCBI Taxonomy" id="1923961"/>
    <lineage>
        <taxon>Bacteria</taxon>
        <taxon>Bacillati</taxon>
        <taxon>Actinomycetota</taxon>
        <taxon>Actinomycetes</taxon>
        <taxon>Kitasatosporales</taxon>
        <taxon>Streptomycetaceae</taxon>
        <taxon>Streptomyces</taxon>
    </lineage>
</organism>
<proteinExistence type="predicted"/>
<dbReference type="RefSeq" id="WP_164316746.1">
    <property type="nucleotide sequence ID" value="NZ_JBEOVE010000006.1"/>
</dbReference>
<evidence type="ECO:0000313" key="1">
    <source>
        <dbReference type="EMBL" id="GGO60284.1"/>
    </source>
</evidence>
<accession>A0ABQ2MYM6</accession>
<dbReference type="Proteomes" id="UP000656881">
    <property type="component" value="Unassembled WGS sequence"/>
</dbReference>
<sequence length="66" mass="6952">MDTVNILSTYLTCPVVLPMPPQAMVVAERAESVCRLLDAASMILAENRAAATWPLVLGEAVKAAAP</sequence>
<name>A0ABQ2MYM6_9ACTN</name>
<keyword evidence="2" id="KW-1185">Reference proteome</keyword>
<reference evidence="2" key="1">
    <citation type="journal article" date="2019" name="Int. J. Syst. Evol. Microbiol.">
        <title>The Global Catalogue of Microorganisms (GCM) 10K type strain sequencing project: providing services to taxonomists for standard genome sequencing and annotation.</title>
        <authorList>
            <consortium name="The Broad Institute Genomics Platform"/>
            <consortium name="The Broad Institute Genome Sequencing Center for Infectious Disease"/>
            <person name="Wu L."/>
            <person name="Ma J."/>
        </authorList>
    </citation>
    <scope>NUCLEOTIDE SEQUENCE [LARGE SCALE GENOMIC DNA]</scope>
    <source>
        <strain evidence="2">CGMCC 4.7349</strain>
    </source>
</reference>